<dbReference type="OrthoDB" id="2380468at2"/>
<protein>
    <recommendedName>
        <fullName evidence="1">Spore germination GerAC-like C-terminal domain-containing protein</fullName>
    </recommendedName>
</protein>
<dbReference type="RefSeq" id="WP_135152172.1">
    <property type="nucleotide sequence ID" value="NZ_SOMN01000011.1"/>
</dbReference>
<dbReference type="InterPro" id="IPR038501">
    <property type="entry name" value="Spore_GerAC_C_sf"/>
</dbReference>
<dbReference type="Gene3D" id="3.30.300.210">
    <property type="entry name" value="Nutrient germinant receptor protein C, domain 3"/>
    <property type="match status" value="1"/>
</dbReference>
<reference evidence="2 3" key="1">
    <citation type="submission" date="2019-03" db="EMBL/GenBank/DDBJ databases">
        <title>Cohnella endophytica sp. nov., a novel endophytic bacterium isolated from bark of Sonneratia apetala.</title>
        <authorList>
            <person name="Tuo L."/>
        </authorList>
    </citation>
    <scope>NUCLEOTIDE SEQUENCE [LARGE SCALE GENOMIC DNA]</scope>
    <source>
        <strain evidence="2 3">CCTCC AB 208254</strain>
    </source>
</reference>
<dbReference type="InterPro" id="IPR046953">
    <property type="entry name" value="Spore_GerAC-like_C"/>
</dbReference>
<dbReference type="Proteomes" id="UP000297900">
    <property type="component" value="Unassembled WGS sequence"/>
</dbReference>
<dbReference type="Pfam" id="PF05504">
    <property type="entry name" value="Spore_GerAC"/>
    <property type="match status" value="1"/>
</dbReference>
<accession>A0A4Y8LXR3</accession>
<dbReference type="EMBL" id="SOMN01000011">
    <property type="protein sequence ID" value="TFE26944.1"/>
    <property type="molecule type" value="Genomic_DNA"/>
</dbReference>
<name>A0A4Y8LXR3_9BACL</name>
<proteinExistence type="predicted"/>
<evidence type="ECO:0000259" key="1">
    <source>
        <dbReference type="Pfam" id="PF05504"/>
    </source>
</evidence>
<comment type="caution">
    <text evidence="2">The sequence shown here is derived from an EMBL/GenBank/DDBJ whole genome shotgun (WGS) entry which is preliminary data.</text>
</comment>
<evidence type="ECO:0000313" key="3">
    <source>
        <dbReference type="Proteomes" id="UP000297900"/>
    </source>
</evidence>
<gene>
    <name evidence="2" type="ORF">E2980_10625</name>
</gene>
<dbReference type="AlphaFoldDB" id="A0A4Y8LXR3"/>
<organism evidence="2 3">
    <name type="scientific">Cohnella luojiensis</name>
    <dbReference type="NCBI Taxonomy" id="652876"/>
    <lineage>
        <taxon>Bacteria</taxon>
        <taxon>Bacillati</taxon>
        <taxon>Bacillota</taxon>
        <taxon>Bacilli</taxon>
        <taxon>Bacillales</taxon>
        <taxon>Paenibacillaceae</taxon>
        <taxon>Cohnella</taxon>
    </lineage>
</organism>
<evidence type="ECO:0000313" key="2">
    <source>
        <dbReference type="EMBL" id="TFE26944.1"/>
    </source>
</evidence>
<sequence>MFKIIGAYAMHEHLMKAWFSEDDLKGLRWFNKKTKRALVKIPDNKKPTGTLVLIKPHHRIQMLIEPDEARFNIYIEARAVVEEMTENVSIKAMEEQAERVVRAEILSTYRK</sequence>
<keyword evidence="3" id="KW-1185">Reference proteome</keyword>
<feature type="domain" description="Spore germination GerAC-like C-terminal" evidence="1">
    <location>
        <begin position="10"/>
        <end position="110"/>
    </location>
</feature>